<dbReference type="GO" id="GO:0017089">
    <property type="term" value="F:glycolipid transfer activity"/>
    <property type="evidence" value="ECO:0007669"/>
    <property type="project" value="TreeGrafter"/>
</dbReference>
<dbReference type="NCBIfam" id="TIGR03002">
    <property type="entry name" value="outer_YhbN_LptA"/>
    <property type="match status" value="1"/>
</dbReference>
<evidence type="ECO:0000313" key="6">
    <source>
        <dbReference type="EMBL" id="SFV80769.1"/>
    </source>
</evidence>
<dbReference type="GO" id="GO:0015920">
    <property type="term" value="P:lipopolysaccharide transport"/>
    <property type="evidence" value="ECO:0007669"/>
    <property type="project" value="InterPro"/>
</dbReference>
<reference evidence="5" key="1">
    <citation type="submission" date="2016-10" db="EMBL/GenBank/DDBJ databases">
        <authorList>
            <person name="de Groot N.N."/>
        </authorList>
    </citation>
    <scope>NUCLEOTIDE SEQUENCE</scope>
</reference>
<dbReference type="PANTHER" id="PTHR36504">
    <property type="entry name" value="LIPOPOLYSACCHARIDE EXPORT SYSTEM PROTEIN LPTA"/>
    <property type="match status" value="1"/>
</dbReference>
<accession>A0A1W1DAG3</accession>
<dbReference type="EMBL" id="FPHU01000109">
    <property type="protein sequence ID" value="SFV80769.1"/>
    <property type="molecule type" value="Genomic_DNA"/>
</dbReference>
<gene>
    <name evidence="5" type="ORF">MNB_SUP05-10-1159</name>
    <name evidence="7" type="ORF">MNB_SUP05-12-909</name>
    <name evidence="6" type="ORF">MNB_SUP05-13-503</name>
</gene>
<evidence type="ECO:0000256" key="2">
    <source>
        <dbReference type="ARBA" id="ARBA00022729"/>
    </source>
</evidence>
<dbReference type="Gene3D" id="2.60.450.10">
    <property type="entry name" value="Lipopolysaccharide (LPS) transport protein A like domain"/>
    <property type="match status" value="1"/>
</dbReference>
<evidence type="ECO:0000256" key="3">
    <source>
        <dbReference type="ARBA" id="ARBA00022764"/>
    </source>
</evidence>
<evidence type="ECO:0000256" key="1">
    <source>
        <dbReference type="ARBA" id="ARBA00022448"/>
    </source>
</evidence>
<dbReference type="EMBL" id="FPHT01000184">
    <property type="protein sequence ID" value="SFV81637.1"/>
    <property type="molecule type" value="Genomic_DNA"/>
</dbReference>
<keyword evidence="2" id="KW-0732">Signal</keyword>
<protein>
    <submittedName>
        <fullName evidence="5">LptA, protein essential for LPS transport across the periplasm</fullName>
    </submittedName>
</protein>
<sequence>MNKAFLIFLYLLSCGVYALPGDAKEPIEIEAYTVIIDERKGLSTYMGDAKVVQGSLTLSAEKIQLFSTQKEVTKVVAKGTKEQRAHYKQNQPNQPRFIEATALNITYLIKKEFVHLKGKAHLVQGFDSFSGGTLDYDIKNDKVIAEKSKDGTERVKFKIKL</sequence>
<organism evidence="5">
    <name type="scientific">hydrothermal vent metagenome</name>
    <dbReference type="NCBI Taxonomy" id="652676"/>
    <lineage>
        <taxon>unclassified sequences</taxon>
        <taxon>metagenomes</taxon>
        <taxon>ecological metagenomes</taxon>
    </lineage>
</organism>
<dbReference type="PANTHER" id="PTHR36504:SF1">
    <property type="entry name" value="LIPOPOLYSACCHARIDE EXPORT SYSTEM PROTEIN LPTA"/>
    <property type="match status" value="1"/>
</dbReference>
<name>A0A1W1DAG3_9ZZZZ</name>
<dbReference type="InterPro" id="IPR005653">
    <property type="entry name" value="OstA-like_N"/>
</dbReference>
<dbReference type="InterPro" id="IPR014340">
    <property type="entry name" value="LptA"/>
</dbReference>
<dbReference type="GO" id="GO:0001530">
    <property type="term" value="F:lipopolysaccharide binding"/>
    <property type="evidence" value="ECO:0007669"/>
    <property type="project" value="InterPro"/>
</dbReference>
<keyword evidence="3" id="KW-0574">Periplasm</keyword>
<dbReference type="GO" id="GO:0030288">
    <property type="term" value="C:outer membrane-bounded periplasmic space"/>
    <property type="evidence" value="ECO:0007669"/>
    <property type="project" value="TreeGrafter"/>
</dbReference>
<evidence type="ECO:0000313" key="5">
    <source>
        <dbReference type="EMBL" id="SFV77599.1"/>
    </source>
</evidence>
<dbReference type="Pfam" id="PF03968">
    <property type="entry name" value="LptD_N"/>
    <property type="match status" value="1"/>
</dbReference>
<feature type="domain" description="Organic solvent tolerance-like N-terminal" evidence="4">
    <location>
        <begin position="28"/>
        <end position="141"/>
    </location>
</feature>
<keyword evidence="1" id="KW-0813">Transport</keyword>
<evidence type="ECO:0000259" key="4">
    <source>
        <dbReference type="Pfam" id="PF03968"/>
    </source>
</evidence>
<dbReference type="EMBL" id="FPHQ01000204">
    <property type="protein sequence ID" value="SFV77599.1"/>
    <property type="molecule type" value="Genomic_DNA"/>
</dbReference>
<evidence type="ECO:0000313" key="7">
    <source>
        <dbReference type="EMBL" id="SFV81637.1"/>
    </source>
</evidence>
<dbReference type="AlphaFoldDB" id="A0A1W1DAG3"/>
<dbReference type="InterPro" id="IPR052037">
    <property type="entry name" value="LPS_export_LptA"/>
</dbReference>
<proteinExistence type="predicted"/>
<dbReference type="GO" id="GO:0009279">
    <property type="term" value="C:cell outer membrane"/>
    <property type="evidence" value="ECO:0007669"/>
    <property type="project" value="TreeGrafter"/>
</dbReference>